<evidence type="ECO:0000256" key="8">
    <source>
        <dbReference type="ARBA" id="ARBA00083752"/>
    </source>
</evidence>
<accession>A0AAY4E124</accession>
<dbReference type="PANTHER" id="PTHR13359:SF2">
    <property type="entry name" value="LARGE RIBOSOMAL SUBUNIT PROTEIN ML40"/>
    <property type="match status" value="1"/>
</dbReference>
<evidence type="ECO:0000256" key="5">
    <source>
        <dbReference type="ARBA" id="ARBA00023128"/>
    </source>
</evidence>
<sequence length="230" mass="25933">MFAASSRVVTVLAATRAAAGPVRGSHWFASVLSAKTSLPLRAEPRKKKKVDPRRELMARERLKKKLKKLERIPPEFIPIEDFVTPAKCLDETRSREGPRIPFEESERRALLLKEWARYKHAQHRTEMAAVADALEAQRQALQELQLESEELYRAAVAPDHGLFPFAREGPCYTPPMPSYQAPDGVRRISVVKGQVPVSRRVLSELPHWREIPLLCHATPLALLKGLLGGK</sequence>
<gene>
    <name evidence="10" type="primary">MRPL40</name>
</gene>
<protein>
    <recommendedName>
        <fullName evidence="7">Large ribosomal subunit protein mL40</fullName>
    </recommendedName>
    <alternativeName>
        <fullName evidence="8">39S ribosomal protein L40, mitochondrial</fullName>
    </alternativeName>
</protein>
<dbReference type="AlphaFoldDB" id="A0AAY4E124"/>
<evidence type="ECO:0000256" key="2">
    <source>
        <dbReference type="ARBA" id="ARBA00009360"/>
    </source>
</evidence>
<dbReference type="PANTHER" id="PTHR13359">
    <property type="entry name" value="39S RIBOSOMAL PROTEIN L40, MITOCHONDRIAL"/>
    <property type="match status" value="1"/>
</dbReference>
<feature type="coiled-coil region" evidence="9">
    <location>
        <begin position="124"/>
        <end position="154"/>
    </location>
</feature>
<keyword evidence="11" id="KW-1185">Reference proteome</keyword>
<keyword evidence="6" id="KW-0687">Ribonucleoprotein</keyword>
<dbReference type="InterPro" id="IPR039145">
    <property type="entry name" value="Ribosomal_mL40_metazoa/plant"/>
</dbReference>
<reference evidence="10" key="3">
    <citation type="submission" date="2025-09" db="UniProtKB">
        <authorList>
            <consortium name="Ensembl"/>
        </authorList>
    </citation>
    <scope>IDENTIFICATION</scope>
</reference>
<evidence type="ECO:0000313" key="11">
    <source>
        <dbReference type="Proteomes" id="UP000694580"/>
    </source>
</evidence>
<dbReference type="Gene3D" id="6.10.250.3440">
    <property type="match status" value="1"/>
</dbReference>
<dbReference type="FunFam" id="6.10.250.3440:FF:000001">
    <property type="entry name" value="Mitochondrial ribosomal protein L40"/>
    <property type="match status" value="1"/>
</dbReference>
<keyword evidence="5" id="KW-0496">Mitochondrion</keyword>
<evidence type="ECO:0000256" key="9">
    <source>
        <dbReference type="SAM" id="Coils"/>
    </source>
</evidence>
<keyword evidence="4" id="KW-0689">Ribosomal protein</keyword>
<reference evidence="10 11" key="1">
    <citation type="submission" date="2020-06" db="EMBL/GenBank/DDBJ databases">
        <authorList>
            <consortium name="Wellcome Sanger Institute Data Sharing"/>
        </authorList>
    </citation>
    <scope>NUCLEOTIDE SEQUENCE [LARGE SCALE GENOMIC DNA]</scope>
</reference>
<organism evidence="10 11">
    <name type="scientific">Denticeps clupeoides</name>
    <name type="common">denticle herring</name>
    <dbReference type="NCBI Taxonomy" id="299321"/>
    <lineage>
        <taxon>Eukaryota</taxon>
        <taxon>Metazoa</taxon>
        <taxon>Chordata</taxon>
        <taxon>Craniata</taxon>
        <taxon>Vertebrata</taxon>
        <taxon>Euteleostomi</taxon>
        <taxon>Actinopterygii</taxon>
        <taxon>Neopterygii</taxon>
        <taxon>Teleostei</taxon>
        <taxon>Clupei</taxon>
        <taxon>Clupeiformes</taxon>
        <taxon>Denticipitoidei</taxon>
        <taxon>Denticipitidae</taxon>
        <taxon>Denticeps</taxon>
    </lineage>
</organism>
<name>A0AAY4E124_9TELE</name>
<evidence type="ECO:0000256" key="6">
    <source>
        <dbReference type="ARBA" id="ARBA00023274"/>
    </source>
</evidence>
<proteinExistence type="inferred from homology"/>
<dbReference type="Proteomes" id="UP000694580">
    <property type="component" value="Chromosome 11"/>
</dbReference>
<keyword evidence="3" id="KW-0809">Transit peptide</keyword>
<comment type="similarity">
    <text evidence="2">Belongs to the mitochondrion-specific ribosomal protein mL40 family.</text>
</comment>
<dbReference type="InterPro" id="IPR019192">
    <property type="entry name" value="Ribosomal_mL40"/>
</dbReference>
<evidence type="ECO:0000256" key="7">
    <source>
        <dbReference type="ARBA" id="ARBA00035192"/>
    </source>
</evidence>
<keyword evidence="9" id="KW-0175">Coiled coil</keyword>
<evidence type="ECO:0000256" key="4">
    <source>
        <dbReference type="ARBA" id="ARBA00022980"/>
    </source>
</evidence>
<evidence type="ECO:0000313" key="10">
    <source>
        <dbReference type="Ensembl" id="ENSDCDP00010051343.1"/>
    </source>
</evidence>
<dbReference type="GO" id="GO:0005762">
    <property type="term" value="C:mitochondrial large ribosomal subunit"/>
    <property type="evidence" value="ECO:0007669"/>
    <property type="project" value="InterPro"/>
</dbReference>
<evidence type="ECO:0000256" key="3">
    <source>
        <dbReference type="ARBA" id="ARBA00022946"/>
    </source>
</evidence>
<evidence type="ECO:0000256" key="1">
    <source>
        <dbReference type="ARBA" id="ARBA00004173"/>
    </source>
</evidence>
<dbReference type="GeneTree" id="ENSGT00390000010239"/>
<reference evidence="10" key="2">
    <citation type="submission" date="2025-08" db="UniProtKB">
        <authorList>
            <consortium name="Ensembl"/>
        </authorList>
    </citation>
    <scope>IDENTIFICATION</scope>
</reference>
<dbReference type="Ensembl" id="ENSDCDT00010061797.1">
    <property type="protein sequence ID" value="ENSDCDP00010051343.1"/>
    <property type="gene ID" value="ENSDCDG00010030274.1"/>
</dbReference>
<dbReference type="Pfam" id="PF09812">
    <property type="entry name" value="MRP-L28"/>
    <property type="match status" value="1"/>
</dbReference>
<comment type="subcellular location">
    <subcellularLocation>
        <location evidence="1">Mitochondrion</location>
    </subcellularLocation>
</comment>